<organism evidence="1 2">
    <name type="scientific">Eretmocerus hayati</name>
    <dbReference type="NCBI Taxonomy" id="131215"/>
    <lineage>
        <taxon>Eukaryota</taxon>
        <taxon>Metazoa</taxon>
        <taxon>Ecdysozoa</taxon>
        <taxon>Arthropoda</taxon>
        <taxon>Hexapoda</taxon>
        <taxon>Insecta</taxon>
        <taxon>Pterygota</taxon>
        <taxon>Neoptera</taxon>
        <taxon>Endopterygota</taxon>
        <taxon>Hymenoptera</taxon>
        <taxon>Apocrita</taxon>
        <taxon>Proctotrupomorpha</taxon>
        <taxon>Chalcidoidea</taxon>
        <taxon>Aphelinidae</taxon>
        <taxon>Aphelininae</taxon>
        <taxon>Eretmocerus</taxon>
    </lineage>
</organism>
<accession>A0ACC2P1K5</accession>
<keyword evidence="2" id="KW-1185">Reference proteome</keyword>
<evidence type="ECO:0000313" key="1">
    <source>
        <dbReference type="EMBL" id="KAJ8676951.1"/>
    </source>
</evidence>
<dbReference type="EMBL" id="CM056742">
    <property type="protein sequence ID" value="KAJ8676951.1"/>
    <property type="molecule type" value="Genomic_DNA"/>
</dbReference>
<reference evidence="1" key="1">
    <citation type="submission" date="2023-04" db="EMBL/GenBank/DDBJ databases">
        <title>A chromosome-level genome assembly of the parasitoid wasp Eretmocerus hayati.</title>
        <authorList>
            <person name="Zhong Y."/>
            <person name="Liu S."/>
            <person name="Liu Y."/>
        </authorList>
    </citation>
    <scope>NUCLEOTIDE SEQUENCE</scope>
    <source>
        <strain evidence="1">ZJU_SS_LIU_2023</strain>
    </source>
</reference>
<protein>
    <submittedName>
        <fullName evidence="1">Uncharacterized protein</fullName>
    </submittedName>
</protein>
<proteinExistence type="predicted"/>
<name>A0ACC2P1K5_9HYME</name>
<sequence length="411" mass="46699">MRKTRERGDNGRAFFNFWESDNGLELHIKSKQCSVAFRHISSVYLRHRSHVLEAKKEAYPDDIRVTETMAEVDLQSLLQHTGRGIVQHLIDEGVISNVGDPIRYTLIYKGGFDATHVTEFNQKCADPEYDFSHVFTSAIVPLKLVGKDSGRIIWQNETPNSVRFCRPVRFQYLKETDAIDFELNLSKIDGKVCNFLNNCSSQKCFVCKETIGKFNNIDLVVTKHVDETQIKNGLTILHTKIRSMELVLNVAERLALPKPIYRVPKILKPITNTQGRIIQQCLKSRIGVVVNKPKRGFGNTNSGNTSRKFFKNTDIVADITGFSVCLLVRIATILGVISCGEAVNIGAFRRYCIDTAREFVRLYPWYYIPTTLHLLLIHGCLFLRKFDPALGLYSEEPLESSHKVSQILQGS</sequence>
<dbReference type="Proteomes" id="UP001239111">
    <property type="component" value="Chromosome 2"/>
</dbReference>
<evidence type="ECO:0000313" key="2">
    <source>
        <dbReference type="Proteomes" id="UP001239111"/>
    </source>
</evidence>
<gene>
    <name evidence="1" type="ORF">QAD02_012738</name>
</gene>
<comment type="caution">
    <text evidence="1">The sequence shown here is derived from an EMBL/GenBank/DDBJ whole genome shotgun (WGS) entry which is preliminary data.</text>
</comment>